<proteinExistence type="predicted"/>
<keyword evidence="2" id="KW-1185">Reference proteome</keyword>
<evidence type="ECO:0008006" key="3">
    <source>
        <dbReference type="Google" id="ProtNLM"/>
    </source>
</evidence>
<protein>
    <recommendedName>
        <fullName evidence="3">NADH-ubiquinone oxidoreductase 12 kDa subunit</fullName>
    </recommendedName>
</protein>
<evidence type="ECO:0000313" key="1">
    <source>
        <dbReference type="EMBL" id="WFD21944.1"/>
    </source>
</evidence>
<gene>
    <name evidence="1" type="ORF">MEQU1_000604</name>
</gene>
<dbReference type="EMBL" id="CP119900">
    <property type="protein sequence ID" value="WFD21944.1"/>
    <property type="molecule type" value="Genomic_DNA"/>
</dbReference>
<sequence>MSMKLTPEIAAANKERKEEAIREEWIKVMELRLVHDELQKCHRAEGENHYQVCAPIAKVYNDLLKEAKVCVVTVGGRADRQVKGYRTIDA</sequence>
<dbReference type="AlphaFoldDB" id="A0AAF0EBL9"/>
<name>A0AAF0EBL9_9BASI</name>
<organism evidence="1 2">
    <name type="scientific">Malassezia equina</name>
    <dbReference type="NCBI Taxonomy" id="1381935"/>
    <lineage>
        <taxon>Eukaryota</taxon>
        <taxon>Fungi</taxon>
        <taxon>Dikarya</taxon>
        <taxon>Basidiomycota</taxon>
        <taxon>Ustilaginomycotina</taxon>
        <taxon>Malasseziomycetes</taxon>
        <taxon>Malasseziales</taxon>
        <taxon>Malasseziaceae</taxon>
        <taxon>Malassezia</taxon>
    </lineage>
</organism>
<accession>A0AAF0EBL9</accession>
<reference evidence="1" key="1">
    <citation type="submission" date="2023-03" db="EMBL/GenBank/DDBJ databases">
        <title>Mating type loci evolution in Malassezia.</title>
        <authorList>
            <person name="Coelho M.A."/>
        </authorList>
    </citation>
    <scope>NUCLEOTIDE SEQUENCE</scope>
    <source>
        <strain evidence="1">CBS 12830</strain>
    </source>
</reference>
<evidence type="ECO:0000313" key="2">
    <source>
        <dbReference type="Proteomes" id="UP001214415"/>
    </source>
</evidence>
<dbReference type="Proteomes" id="UP001214415">
    <property type="component" value="Chromosome 1"/>
</dbReference>